<dbReference type="SUPFAM" id="SSF52402">
    <property type="entry name" value="Adenine nucleotide alpha hydrolases-like"/>
    <property type="match status" value="2"/>
</dbReference>
<feature type="domain" description="UspA" evidence="2">
    <location>
        <begin position="232"/>
        <end position="282"/>
    </location>
</feature>
<accession>A0A6B3SQX3</accession>
<comment type="similarity">
    <text evidence="1">Belongs to the universal stress protein A family.</text>
</comment>
<dbReference type="EMBL" id="JAAIVB010000034">
    <property type="protein sequence ID" value="NEX61156.1"/>
    <property type="molecule type" value="Genomic_DNA"/>
</dbReference>
<dbReference type="Gene3D" id="3.40.50.12370">
    <property type="match status" value="1"/>
</dbReference>
<keyword evidence="4" id="KW-1185">Reference proteome</keyword>
<dbReference type="AlphaFoldDB" id="A0A6B3SQX3"/>
<dbReference type="InterPro" id="IPR006016">
    <property type="entry name" value="UspA"/>
</dbReference>
<dbReference type="InterPro" id="IPR006015">
    <property type="entry name" value="Universal_stress_UspA"/>
</dbReference>
<gene>
    <name evidence="3" type="ORF">G3574_08700</name>
</gene>
<evidence type="ECO:0000313" key="4">
    <source>
        <dbReference type="Proteomes" id="UP000482155"/>
    </source>
</evidence>
<dbReference type="Proteomes" id="UP000482155">
    <property type="component" value="Unassembled WGS sequence"/>
</dbReference>
<dbReference type="PRINTS" id="PR01438">
    <property type="entry name" value="UNVRSLSTRESS"/>
</dbReference>
<dbReference type="CDD" id="cd00293">
    <property type="entry name" value="USP-like"/>
    <property type="match status" value="1"/>
</dbReference>
<evidence type="ECO:0000259" key="2">
    <source>
        <dbReference type="Pfam" id="PF00582"/>
    </source>
</evidence>
<reference evidence="3 4" key="1">
    <citation type="submission" date="2020-02" db="EMBL/GenBank/DDBJ databases">
        <authorList>
            <person name="Kim M.K."/>
        </authorList>
    </citation>
    <scope>NUCLEOTIDE SEQUENCE [LARGE SCALE GENOMIC DNA]</scope>
    <source>
        <strain evidence="3 4">17J57-3</strain>
    </source>
</reference>
<evidence type="ECO:0000313" key="3">
    <source>
        <dbReference type="EMBL" id="NEX61156.1"/>
    </source>
</evidence>
<dbReference type="Pfam" id="PF00582">
    <property type="entry name" value="Usp"/>
    <property type="match status" value="1"/>
</dbReference>
<comment type="caution">
    <text evidence="3">The sequence shown here is derived from an EMBL/GenBank/DDBJ whole genome shotgun (WGS) entry which is preliminary data.</text>
</comment>
<name>A0A6B3SQX3_9BURK</name>
<dbReference type="RefSeq" id="WP_163962086.1">
    <property type="nucleotide sequence ID" value="NZ_JAAIVB010000034.1"/>
</dbReference>
<evidence type="ECO:0000256" key="1">
    <source>
        <dbReference type="ARBA" id="ARBA00008791"/>
    </source>
</evidence>
<protein>
    <submittedName>
        <fullName evidence="3">Universal stress protein</fullName>
    </submittedName>
</protein>
<dbReference type="PANTHER" id="PTHR46268">
    <property type="entry name" value="STRESS RESPONSE PROTEIN NHAX"/>
    <property type="match status" value="1"/>
</dbReference>
<organism evidence="3 4">
    <name type="scientific">Noviherbaspirillum galbum</name>
    <dbReference type="NCBI Taxonomy" id="2709383"/>
    <lineage>
        <taxon>Bacteria</taxon>
        <taxon>Pseudomonadati</taxon>
        <taxon>Pseudomonadota</taxon>
        <taxon>Betaproteobacteria</taxon>
        <taxon>Burkholderiales</taxon>
        <taxon>Oxalobacteraceae</taxon>
        <taxon>Noviherbaspirillum</taxon>
    </lineage>
</organism>
<dbReference type="PANTHER" id="PTHR46268:SF15">
    <property type="entry name" value="UNIVERSAL STRESS PROTEIN HP_0031"/>
    <property type="match status" value="1"/>
</dbReference>
<sequence>MTYKTVLVHVDPSPHASCRMRLAADIAARHGAHLVGAAMTGISRFAYPVAAAGHADPYLVETLAHLDRLARSRAEQALDAFRAIADTFQPLSYEATLFSDEPSGGMSLRARYSDLAVISQFDPDDADRMTLADFPESVMLESGAPVLIVPFAGDITSAGRRPLVAWDGGANASRAVRGALPLLQSAERTDVVVINSDKDPGLHGDQPGDDIALFLARHGVKAEVLREESPIDVANCLLSLAMDRGNDMIVMGGYGHARLKEIMLGGTTRTIFQSMTVPVLMAH</sequence>
<proteinExistence type="inferred from homology"/>